<dbReference type="Proteomes" id="UP000593567">
    <property type="component" value="Unassembled WGS sequence"/>
</dbReference>
<evidence type="ECO:0000313" key="1">
    <source>
        <dbReference type="EMBL" id="KAF6023499.1"/>
    </source>
</evidence>
<accession>A0A7J7JB66</accession>
<keyword evidence="2" id="KW-1185">Reference proteome</keyword>
<sequence>MLRTGRMESHWLHNMIQQKRVSMTTTCKEKITSNYSLDFYLFQYLTDSSIVGLNPRDLIVNLNDFSFTM</sequence>
<name>A0A7J7JB66_BUGNE</name>
<evidence type="ECO:0000313" key="2">
    <source>
        <dbReference type="Proteomes" id="UP000593567"/>
    </source>
</evidence>
<reference evidence="1" key="1">
    <citation type="submission" date="2020-06" db="EMBL/GenBank/DDBJ databases">
        <title>Draft genome of Bugula neritina, a colonial animal packing powerful symbionts and potential medicines.</title>
        <authorList>
            <person name="Rayko M."/>
        </authorList>
    </citation>
    <scope>NUCLEOTIDE SEQUENCE [LARGE SCALE GENOMIC DNA]</scope>
    <source>
        <strain evidence="1">Kwan_BN1</strain>
    </source>
</reference>
<dbReference type="EMBL" id="VXIV02002705">
    <property type="protein sequence ID" value="KAF6023499.1"/>
    <property type="molecule type" value="Genomic_DNA"/>
</dbReference>
<gene>
    <name evidence="1" type="ORF">EB796_018196</name>
</gene>
<dbReference type="AlphaFoldDB" id="A0A7J7JB66"/>
<protein>
    <submittedName>
        <fullName evidence="1">Uncharacterized protein</fullName>
    </submittedName>
</protein>
<organism evidence="1 2">
    <name type="scientific">Bugula neritina</name>
    <name type="common">Brown bryozoan</name>
    <name type="synonym">Sertularia neritina</name>
    <dbReference type="NCBI Taxonomy" id="10212"/>
    <lineage>
        <taxon>Eukaryota</taxon>
        <taxon>Metazoa</taxon>
        <taxon>Spiralia</taxon>
        <taxon>Lophotrochozoa</taxon>
        <taxon>Bryozoa</taxon>
        <taxon>Gymnolaemata</taxon>
        <taxon>Cheilostomatida</taxon>
        <taxon>Flustrina</taxon>
        <taxon>Buguloidea</taxon>
        <taxon>Bugulidae</taxon>
        <taxon>Bugula</taxon>
    </lineage>
</organism>
<proteinExistence type="predicted"/>
<comment type="caution">
    <text evidence="1">The sequence shown here is derived from an EMBL/GenBank/DDBJ whole genome shotgun (WGS) entry which is preliminary data.</text>
</comment>